<evidence type="ECO:0000256" key="4">
    <source>
        <dbReference type="ARBA" id="ARBA00022603"/>
    </source>
</evidence>
<feature type="compositionally biased region" description="Gly residues" evidence="8">
    <location>
        <begin position="674"/>
        <end position="690"/>
    </location>
</feature>
<feature type="compositionally biased region" description="Polar residues" evidence="8">
    <location>
        <begin position="170"/>
        <end position="180"/>
    </location>
</feature>
<keyword evidence="3" id="KW-0158">Chromosome</keyword>
<dbReference type="GO" id="GO:0008168">
    <property type="term" value="F:methyltransferase activity"/>
    <property type="evidence" value="ECO:0007669"/>
    <property type="project" value="UniProtKB-KW"/>
</dbReference>
<feature type="domain" description="SET" evidence="9">
    <location>
        <begin position="327"/>
        <end position="445"/>
    </location>
</feature>
<feature type="region of interest" description="Disordered" evidence="8">
    <location>
        <begin position="1"/>
        <end position="126"/>
    </location>
</feature>
<feature type="compositionally biased region" description="Basic residues" evidence="8">
    <location>
        <begin position="241"/>
        <end position="250"/>
    </location>
</feature>
<evidence type="ECO:0000259" key="9">
    <source>
        <dbReference type="PROSITE" id="PS50280"/>
    </source>
</evidence>
<keyword evidence="7" id="KW-0539">Nucleus</keyword>
<evidence type="ECO:0000256" key="5">
    <source>
        <dbReference type="ARBA" id="ARBA00022679"/>
    </source>
</evidence>
<feature type="domain" description="Post-SET" evidence="10">
    <location>
        <begin position="498"/>
        <end position="514"/>
    </location>
</feature>
<feature type="compositionally biased region" description="Acidic residues" evidence="8">
    <location>
        <begin position="195"/>
        <end position="209"/>
    </location>
</feature>
<feature type="compositionally biased region" description="Basic and acidic residues" evidence="8">
    <location>
        <begin position="30"/>
        <end position="41"/>
    </location>
</feature>
<dbReference type="EMBL" id="PUHQ01000128">
    <property type="protein sequence ID" value="KAG0655144.1"/>
    <property type="molecule type" value="Genomic_DNA"/>
</dbReference>
<feature type="compositionally biased region" description="Basic and acidic residues" evidence="8">
    <location>
        <begin position="257"/>
        <end position="269"/>
    </location>
</feature>
<comment type="caution">
    <text evidence="11">The sequence shown here is derived from an EMBL/GenBank/DDBJ whole genome shotgun (WGS) entry which is preliminary data.</text>
</comment>
<feature type="compositionally biased region" description="Acidic residues" evidence="8">
    <location>
        <begin position="73"/>
        <end position="85"/>
    </location>
</feature>
<dbReference type="GO" id="GO:0005634">
    <property type="term" value="C:nucleus"/>
    <property type="evidence" value="ECO:0007669"/>
    <property type="project" value="UniProtKB-SubCell"/>
</dbReference>
<proteinExistence type="predicted"/>
<feature type="region of interest" description="Disordered" evidence="8">
    <location>
        <begin position="147"/>
        <end position="214"/>
    </location>
</feature>
<dbReference type="SMART" id="SM00508">
    <property type="entry name" value="PostSET"/>
    <property type="match status" value="1"/>
</dbReference>
<keyword evidence="5" id="KW-0808">Transferase</keyword>
<evidence type="ECO:0000256" key="6">
    <source>
        <dbReference type="ARBA" id="ARBA00022691"/>
    </source>
</evidence>
<evidence type="ECO:0000256" key="3">
    <source>
        <dbReference type="ARBA" id="ARBA00022454"/>
    </source>
</evidence>
<dbReference type="InterPro" id="IPR050777">
    <property type="entry name" value="SET2_Histone-Lys_MeTrsfase"/>
</dbReference>
<gene>
    <name evidence="11" type="ORF">C6P46_001136</name>
</gene>
<dbReference type="InterPro" id="IPR003616">
    <property type="entry name" value="Post-SET_dom"/>
</dbReference>
<keyword evidence="12" id="KW-1185">Reference proteome</keyword>
<keyword evidence="6" id="KW-0949">S-adenosyl-L-methionine</keyword>
<dbReference type="GO" id="GO:0032259">
    <property type="term" value="P:methylation"/>
    <property type="evidence" value="ECO:0007669"/>
    <property type="project" value="UniProtKB-KW"/>
</dbReference>
<feature type="region of interest" description="Disordered" evidence="8">
    <location>
        <begin position="515"/>
        <end position="570"/>
    </location>
</feature>
<dbReference type="PANTHER" id="PTHR22884">
    <property type="entry name" value="SET DOMAIN PROTEINS"/>
    <property type="match status" value="1"/>
</dbReference>
<evidence type="ECO:0000256" key="1">
    <source>
        <dbReference type="ARBA" id="ARBA00004123"/>
    </source>
</evidence>
<feature type="compositionally biased region" description="Basic and acidic residues" evidence="8">
    <location>
        <begin position="283"/>
        <end position="300"/>
    </location>
</feature>
<dbReference type="PROSITE" id="PS50868">
    <property type="entry name" value="POST_SET"/>
    <property type="match status" value="1"/>
</dbReference>
<dbReference type="AlphaFoldDB" id="A0A9P6VUB1"/>
<feature type="region of interest" description="Disordered" evidence="8">
    <location>
        <begin position="454"/>
        <end position="476"/>
    </location>
</feature>
<dbReference type="Proteomes" id="UP000777482">
    <property type="component" value="Unassembled WGS sequence"/>
</dbReference>
<evidence type="ECO:0000256" key="7">
    <source>
        <dbReference type="ARBA" id="ARBA00023242"/>
    </source>
</evidence>
<comment type="subcellular location">
    <subcellularLocation>
        <location evidence="2">Chromosome</location>
    </subcellularLocation>
    <subcellularLocation>
        <location evidence="1">Nucleus</location>
    </subcellularLocation>
</comment>
<evidence type="ECO:0000256" key="2">
    <source>
        <dbReference type="ARBA" id="ARBA00004286"/>
    </source>
</evidence>
<sequence length="698" mass="74408">MLAQLAQRARDAVAAVASASSTKPQPQQTFDHDADVQRDSDTAMLTPGAAAADDDDDGDKNEEGEGLRADLAPTEEDEEEDEEGPLETNETDHDHDQPRTTASAAPSSEEAQPVQDDDDPTRGKDGKQYLVAGIYYSASTAAYAASLQPTPAPARGSTTKREKKAAAVTNWRSIAPSKTTAFPPPIFYGETLLEPPEDDGDSDDGEDDGIAARPFKLPFDVLRDHWYAAGGGSDSTSTTSGRRRRHRSSKSKSQSKPTEEKSGSGETQRKGSSSANPNPRPGKGGDKTTEEDILKREQSKKPPPYRYIGKSRNLPLSKREGVPVAKDGLVVIWTGNRGFGLKTMRPIKKGEFVLEYRGEIISRNESYRRVLTDYKDSASYYFMDYDGFEVVDAGQRGNCARFINHSCGPNLEVVRWRLAQFEEYQMGLFALHDIPVGTELTYNYGWQDFSALAPKSTSTSTPSSTATTTATTTTSAAVDSLSPAEAIVLGNGTAIDPARQRCYCGAAECSGFLGSGGRKKSTSTRVSTNKPDSKKTATAAASVKAKGKRKAEEEGVGAGGEEARPAAPPPRLAFAQAKIRVVDHAKTNQSALSQQPAPLASPAPAPASKKRRTSTATQNEDSERTAARVRHLNEERHRVVGALRSGRSAAKRAAGRLVGSLAPMARKGRASSGLGLGGGEGVGGEVSGHGDGVDSEEK</sequence>
<evidence type="ECO:0000256" key="8">
    <source>
        <dbReference type="SAM" id="MobiDB-lite"/>
    </source>
</evidence>
<dbReference type="SUPFAM" id="SSF82199">
    <property type="entry name" value="SET domain"/>
    <property type="match status" value="1"/>
</dbReference>
<evidence type="ECO:0000313" key="11">
    <source>
        <dbReference type="EMBL" id="KAG0655144.1"/>
    </source>
</evidence>
<feature type="region of interest" description="Disordered" evidence="8">
    <location>
        <begin position="226"/>
        <end position="312"/>
    </location>
</feature>
<protein>
    <recommendedName>
        <fullName evidence="13">SET domain-containing protein</fullName>
    </recommendedName>
</protein>
<dbReference type="PROSITE" id="PS50280">
    <property type="entry name" value="SET"/>
    <property type="match status" value="1"/>
</dbReference>
<dbReference type="Pfam" id="PF00856">
    <property type="entry name" value="SET"/>
    <property type="match status" value="1"/>
</dbReference>
<dbReference type="GO" id="GO:0005694">
    <property type="term" value="C:chromosome"/>
    <property type="evidence" value="ECO:0007669"/>
    <property type="project" value="UniProtKB-SubCell"/>
</dbReference>
<keyword evidence="4" id="KW-0489">Methyltransferase</keyword>
<dbReference type="SMART" id="SM00317">
    <property type="entry name" value="SET"/>
    <property type="match status" value="1"/>
</dbReference>
<feature type="region of interest" description="Disordered" evidence="8">
    <location>
        <begin position="588"/>
        <end position="627"/>
    </location>
</feature>
<organism evidence="11 12">
    <name type="scientific">Rhodotorula mucilaginosa</name>
    <name type="common">Yeast</name>
    <name type="synonym">Rhodotorula rubra</name>
    <dbReference type="NCBI Taxonomy" id="5537"/>
    <lineage>
        <taxon>Eukaryota</taxon>
        <taxon>Fungi</taxon>
        <taxon>Dikarya</taxon>
        <taxon>Basidiomycota</taxon>
        <taxon>Pucciniomycotina</taxon>
        <taxon>Microbotryomycetes</taxon>
        <taxon>Sporidiobolales</taxon>
        <taxon>Sporidiobolaceae</taxon>
        <taxon>Rhodotorula</taxon>
    </lineage>
</organism>
<feature type="region of interest" description="Disordered" evidence="8">
    <location>
        <begin position="667"/>
        <end position="698"/>
    </location>
</feature>
<evidence type="ECO:0000313" key="12">
    <source>
        <dbReference type="Proteomes" id="UP000777482"/>
    </source>
</evidence>
<feature type="compositionally biased region" description="Low complexity" evidence="8">
    <location>
        <begin position="1"/>
        <end position="20"/>
    </location>
</feature>
<feature type="compositionally biased region" description="Low complexity" evidence="8">
    <location>
        <begin position="589"/>
        <end position="598"/>
    </location>
</feature>
<dbReference type="OrthoDB" id="308383at2759"/>
<name>A0A9P6VUB1_RHOMI</name>
<reference evidence="11 12" key="1">
    <citation type="submission" date="2020-11" db="EMBL/GenBank/DDBJ databases">
        <title>Kefir isolates.</title>
        <authorList>
            <person name="Marcisauskas S."/>
            <person name="Kim Y."/>
            <person name="Blasche S."/>
        </authorList>
    </citation>
    <scope>NUCLEOTIDE SEQUENCE [LARGE SCALE GENOMIC DNA]</scope>
    <source>
        <strain evidence="11 12">KR</strain>
    </source>
</reference>
<dbReference type="Gene3D" id="2.170.270.10">
    <property type="entry name" value="SET domain"/>
    <property type="match status" value="1"/>
</dbReference>
<dbReference type="InterPro" id="IPR046341">
    <property type="entry name" value="SET_dom_sf"/>
</dbReference>
<accession>A0A9P6VUB1</accession>
<evidence type="ECO:0000259" key="10">
    <source>
        <dbReference type="PROSITE" id="PS50868"/>
    </source>
</evidence>
<dbReference type="InterPro" id="IPR001214">
    <property type="entry name" value="SET_dom"/>
</dbReference>
<evidence type="ECO:0008006" key="13">
    <source>
        <dbReference type="Google" id="ProtNLM"/>
    </source>
</evidence>
<feature type="compositionally biased region" description="Low complexity" evidence="8">
    <location>
        <begin position="456"/>
        <end position="476"/>
    </location>
</feature>
<feature type="compositionally biased region" description="Low complexity" evidence="8">
    <location>
        <begin position="99"/>
        <end position="113"/>
    </location>
</feature>